<evidence type="ECO:0000256" key="1">
    <source>
        <dbReference type="SAM" id="Phobius"/>
    </source>
</evidence>
<geneLocation type="plasmid" evidence="2 3">
    <name>pTP143</name>
</geneLocation>
<evidence type="ECO:0000313" key="3">
    <source>
        <dbReference type="Proteomes" id="UP000061630"/>
    </source>
</evidence>
<dbReference type="InterPro" id="IPR014942">
    <property type="entry name" value="AbiEii"/>
</dbReference>
<proteinExistence type="predicted"/>
<dbReference type="AlphaFoldDB" id="A0A0X8D8N9"/>
<dbReference type="Pfam" id="PF08843">
    <property type="entry name" value="AbiEii"/>
    <property type="match status" value="1"/>
</dbReference>
<accession>A0A0X8D8N9</accession>
<name>A0A0X8D8N9_9DEIN</name>
<gene>
    <name evidence="2" type="ORF">AV541_10515</name>
</gene>
<dbReference type="KEGG" id="tpar:AV541_10515"/>
<keyword evidence="1" id="KW-0472">Membrane</keyword>
<evidence type="ECO:0000313" key="2">
    <source>
        <dbReference type="EMBL" id="AMA76345.1"/>
    </source>
</evidence>
<feature type="transmembrane region" description="Helical" evidence="1">
    <location>
        <begin position="32"/>
        <end position="52"/>
    </location>
</feature>
<sequence>MEDRLRRTSEVRGLPLQYLRKRLTIERFLARLYAKGAIPFVVVGAFALATLLGRRRTTQDLNLEAWESIPDPLEFPQDAAARDLGDGFLFRVRERQRDRTSGVRRFTLTARLGGRLFEEVALDVHVSGSVGLDPVRARFGPVIELEGLEPPEVPMAPLAWQYANKPHAYLRERASRQKTRVKDLVDLAILTIELAEEADPQTLARTIERVYGIHGGRPGRDFPDPPAAWRREFHTMAREAGPEPPGRDFWRGRITALLEAFRALIQELHAPGLSLPGGRVAVPVLRRP</sequence>
<keyword evidence="2" id="KW-0614">Plasmid</keyword>
<reference evidence="2 3" key="1">
    <citation type="submission" date="2016-01" db="EMBL/GenBank/DDBJ databases">
        <title>Genome sequence of Thermus parvatiensis, a thermophile isolated from a hot water spring.</title>
        <authorList>
            <person name="Tripathi C."/>
            <person name="Lal R."/>
        </authorList>
    </citation>
    <scope>NUCLEOTIDE SEQUENCE [LARGE SCALE GENOMIC DNA]</scope>
    <source>
        <strain evidence="2 3">RL</strain>
        <plasmid evidence="2 3">pTP143</plasmid>
    </source>
</reference>
<keyword evidence="1" id="KW-0812">Transmembrane</keyword>
<protein>
    <submittedName>
        <fullName evidence="2">Uncharacterized protein</fullName>
    </submittedName>
</protein>
<dbReference type="EMBL" id="CP014142">
    <property type="protein sequence ID" value="AMA76345.1"/>
    <property type="molecule type" value="Genomic_DNA"/>
</dbReference>
<dbReference type="Proteomes" id="UP000061630">
    <property type="component" value="Plasmid pTP143"/>
</dbReference>
<keyword evidence="1" id="KW-1133">Transmembrane helix</keyword>
<organism evidence="2 3">
    <name type="scientific">Thermus parvatiensis</name>
    <dbReference type="NCBI Taxonomy" id="456163"/>
    <lineage>
        <taxon>Bacteria</taxon>
        <taxon>Thermotogati</taxon>
        <taxon>Deinococcota</taxon>
        <taxon>Deinococci</taxon>
        <taxon>Thermales</taxon>
        <taxon>Thermaceae</taxon>
        <taxon>Thermus</taxon>
    </lineage>
</organism>